<dbReference type="eggNOG" id="COG0768">
    <property type="taxonomic scope" value="Bacteria"/>
</dbReference>
<dbReference type="PANTHER" id="PTHR30627:SF2">
    <property type="entry name" value="PEPTIDOGLYCAN D,D-TRANSPEPTIDASE MRDA"/>
    <property type="match status" value="1"/>
</dbReference>
<dbReference type="SUPFAM" id="SSF56519">
    <property type="entry name" value="Penicillin binding protein dimerisation domain"/>
    <property type="match status" value="1"/>
</dbReference>
<proteinExistence type="inferred from homology"/>
<dbReference type="GO" id="GO:0008658">
    <property type="term" value="F:penicillin binding"/>
    <property type="evidence" value="ECO:0007669"/>
    <property type="project" value="InterPro"/>
</dbReference>
<dbReference type="Pfam" id="PF00905">
    <property type="entry name" value="Transpeptidase"/>
    <property type="match status" value="1"/>
</dbReference>
<feature type="domain" description="Penicillin-binding protein transpeptidase" evidence="14">
    <location>
        <begin position="269"/>
        <end position="589"/>
    </location>
</feature>
<dbReference type="SUPFAM" id="SSF56601">
    <property type="entry name" value="beta-lactamase/transpeptidase-like"/>
    <property type="match status" value="1"/>
</dbReference>
<keyword evidence="9" id="KW-0133">Cell shape</keyword>
<evidence type="ECO:0000259" key="14">
    <source>
        <dbReference type="Pfam" id="PF00905"/>
    </source>
</evidence>
<evidence type="ECO:0000256" key="10">
    <source>
        <dbReference type="ARBA" id="ARBA00022984"/>
    </source>
</evidence>
<evidence type="ECO:0000256" key="11">
    <source>
        <dbReference type="ARBA" id="ARBA00022989"/>
    </source>
</evidence>
<dbReference type="AlphaFoldDB" id="C0GEW1"/>
<evidence type="ECO:0000259" key="15">
    <source>
        <dbReference type="Pfam" id="PF03717"/>
    </source>
</evidence>
<keyword evidence="16" id="KW-0328">Glycosyltransferase</keyword>
<dbReference type="InterPro" id="IPR036138">
    <property type="entry name" value="PBP_dimer_sf"/>
</dbReference>
<keyword evidence="10" id="KW-0573">Peptidoglycan synthesis</keyword>
<feature type="domain" description="Penicillin-binding protein dimerisation" evidence="15">
    <location>
        <begin position="52"/>
        <end position="223"/>
    </location>
</feature>
<evidence type="ECO:0000256" key="9">
    <source>
        <dbReference type="ARBA" id="ARBA00022960"/>
    </source>
</evidence>
<dbReference type="GO" id="GO:0009002">
    <property type="term" value="F:serine-type D-Ala-D-Ala carboxypeptidase activity"/>
    <property type="evidence" value="ECO:0007669"/>
    <property type="project" value="InterPro"/>
</dbReference>
<accession>C0GEW1</accession>
<reference evidence="16 17" key="1">
    <citation type="submission" date="2009-02" db="EMBL/GenBank/DDBJ databases">
        <title>Sequencing of the draft genome and assembly of Dethiobacter alkaliphilus AHT 1.</title>
        <authorList>
            <consortium name="US DOE Joint Genome Institute (JGI-PGF)"/>
            <person name="Lucas S."/>
            <person name="Copeland A."/>
            <person name="Lapidus A."/>
            <person name="Glavina del Rio T."/>
            <person name="Dalin E."/>
            <person name="Tice H."/>
            <person name="Bruce D."/>
            <person name="Goodwin L."/>
            <person name="Pitluck S."/>
            <person name="Larimer F."/>
            <person name="Land M.L."/>
            <person name="Hauser L."/>
            <person name="Muyzer G."/>
        </authorList>
    </citation>
    <scope>NUCLEOTIDE SEQUENCE [LARGE SCALE GENOMIC DNA]</scope>
    <source>
        <strain evidence="16 17">AHT 1</strain>
    </source>
</reference>
<dbReference type="GO" id="GO:0008360">
    <property type="term" value="P:regulation of cell shape"/>
    <property type="evidence" value="ECO:0007669"/>
    <property type="project" value="UniProtKB-KW"/>
</dbReference>
<name>C0GEW1_DETAL</name>
<dbReference type="STRING" id="555088.DealDRAFT_1020"/>
<comment type="similarity">
    <text evidence="3">Belongs to the transpeptidase family.</text>
</comment>
<evidence type="ECO:0000313" key="16">
    <source>
        <dbReference type="EMBL" id="EEG78143.1"/>
    </source>
</evidence>
<keyword evidence="16" id="KW-0808">Transferase</keyword>
<evidence type="ECO:0000256" key="8">
    <source>
        <dbReference type="ARBA" id="ARBA00022801"/>
    </source>
</evidence>
<evidence type="ECO:0000256" key="13">
    <source>
        <dbReference type="ARBA" id="ARBA00023316"/>
    </source>
</evidence>
<evidence type="ECO:0000256" key="7">
    <source>
        <dbReference type="ARBA" id="ARBA00022692"/>
    </source>
</evidence>
<keyword evidence="8" id="KW-0378">Hydrolase</keyword>
<evidence type="ECO:0000256" key="12">
    <source>
        <dbReference type="ARBA" id="ARBA00023136"/>
    </source>
</evidence>
<keyword evidence="5" id="KW-0997">Cell inner membrane</keyword>
<dbReference type="NCBIfam" id="TIGR03423">
    <property type="entry name" value="pbp2_mrdA"/>
    <property type="match status" value="1"/>
</dbReference>
<dbReference type="GO" id="GO:0071555">
    <property type="term" value="P:cell wall organization"/>
    <property type="evidence" value="ECO:0007669"/>
    <property type="project" value="UniProtKB-KW"/>
</dbReference>
<keyword evidence="17" id="KW-1185">Reference proteome</keyword>
<dbReference type="InterPro" id="IPR012338">
    <property type="entry name" value="Beta-lactam/transpept-like"/>
</dbReference>
<organism evidence="16 17">
    <name type="scientific">Dethiobacter alkaliphilus AHT 1</name>
    <dbReference type="NCBI Taxonomy" id="555088"/>
    <lineage>
        <taxon>Bacteria</taxon>
        <taxon>Bacillati</taxon>
        <taxon>Bacillota</taxon>
        <taxon>Dethiobacteria</taxon>
        <taxon>Dethiobacterales</taxon>
        <taxon>Dethiobacteraceae</taxon>
        <taxon>Dethiobacter</taxon>
    </lineage>
</organism>
<dbReference type="GO" id="GO:0006508">
    <property type="term" value="P:proteolysis"/>
    <property type="evidence" value="ECO:0007669"/>
    <property type="project" value="UniProtKB-KW"/>
</dbReference>
<dbReference type="GO" id="GO:0009252">
    <property type="term" value="P:peptidoglycan biosynthetic process"/>
    <property type="evidence" value="ECO:0007669"/>
    <property type="project" value="UniProtKB-KW"/>
</dbReference>
<dbReference type="GO" id="GO:0005886">
    <property type="term" value="C:plasma membrane"/>
    <property type="evidence" value="ECO:0007669"/>
    <property type="project" value="UniProtKB-SubCell"/>
</dbReference>
<comment type="caution">
    <text evidence="16">The sequence shown here is derived from an EMBL/GenBank/DDBJ whole genome shotgun (WGS) entry which is preliminary data.</text>
</comment>
<dbReference type="Proteomes" id="UP000006443">
    <property type="component" value="Unassembled WGS sequence"/>
</dbReference>
<keyword evidence="7" id="KW-0812">Transmembrane</keyword>
<dbReference type="InterPro" id="IPR017790">
    <property type="entry name" value="Penicillin-binding_protein_2"/>
</dbReference>
<protein>
    <submittedName>
        <fullName evidence="16">Penicillin-binding protein 2</fullName>
        <ecNumber evidence="16">2.4.1.129</ecNumber>
    </submittedName>
</protein>
<dbReference type="Gene3D" id="3.90.1310.10">
    <property type="entry name" value="Penicillin-binding protein 2a (Domain 2)"/>
    <property type="match status" value="1"/>
</dbReference>
<dbReference type="Pfam" id="PF03717">
    <property type="entry name" value="PBP_dimer"/>
    <property type="match status" value="1"/>
</dbReference>
<gene>
    <name evidence="16" type="ORF">DealDRAFT_1020</name>
</gene>
<keyword evidence="4" id="KW-1003">Cell membrane</keyword>
<evidence type="ECO:0000313" key="17">
    <source>
        <dbReference type="Proteomes" id="UP000006443"/>
    </source>
</evidence>
<sequence>MNKSLLRRLRVFSAVVLLIVLVLSARLAWLQIYQYEHYVERAENNRERQLPISAPRGEIFDANGELLAANRAGFAVSILDINLREADFVIEYLSELLDMSEEDIRDKIYNERFRSFAPIRLANNVSPEVVAKIEERRMDLPGVIIETQPVREYVHNSLAAHVLGYVGPISQDQIRAAQAQGIMYRGTDDIGRGGVEATWEQYLRGEEGKLLVETNRYGRRTRVLEQEEPVPGDSIYLTLDSRLQDITERALDDVISGLIEDGHDQAGKGSVVILDPNSGAILAMASYPDYNINTFRADKEEFDALNKDPNEPLYNKAIMGGYPVGSTFKMLPGIAALEEGLINERSTVTCRGSATYFGSATRRCWSVHGTLSIVPAIAKSCNIFFYEMGYRLGTDRLTDYAEDFGFGSSTGLTDLRGEISGLINSRKYRSNYQPGDLLGSAIGQGHIITPLQLANYTAMMANSGIHYRPYLVQQAVSHGGEVTFTAEPEVLNHLDYDESTWDINRRGMEAVTVAGGTAPSMARLPVKVAGKTGTAQTDPDRDLYAHSVFVGYAPADNPEIAFAVLVEYAVDTRRWRSSAAVPIVSQIIEEYYTPEPDPEELQEVEEDTE</sequence>
<evidence type="ECO:0000256" key="5">
    <source>
        <dbReference type="ARBA" id="ARBA00022519"/>
    </source>
</evidence>
<dbReference type="RefSeq" id="WP_008515475.1">
    <property type="nucleotide sequence ID" value="NZ_ACJM01000004.1"/>
</dbReference>
<dbReference type="GO" id="GO:0016757">
    <property type="term" value="F:glycosyltransferase activity"/>
    <property type="evidence" value="ECO:0007669"/>
    <property type="project" value="UniProtKB-KW"/>
</dbReference>
<keyword evidence="6" id="KW-0645">Protease</keyword>
<dbReference type="InterPro" id="IPR050515">
    <property type="entry name" value="Beta-lactam/transpept"/>
</dbReference>
<evidence type="ECO:0000256" key="1">
    <source>
        <dbReference type="ARBA" id="ARBA00004167"/>
    </source>
</evidence>
<dbReference type="OrthoDB" id="9804124at2"/>
<keyword evidence="13" id="KW-0961">Cell wall biogenesis/degradation</keyword>
<keyword evidence="11" id="KW-1133">Transmembrane helix</keyword>
<dbReference type="EC" id="2.4.1.129" evidence="16"/>
<dbReference type="InterPro" id="IPR005311">
    <property type="entry name" value="PBP_dimer"/>
</dbReference>
<dbReference type="InterPro" id="IPR001460">
    <property type="entry name" value="PCN-bd_Tpept"/>
</dbReference>
<comment type="subcellular location">
    <subcellularLocation>
        <location evidence="2">Cell membrane</location>
    </subcellularLocation>
    <subcellularLocation>
        <location evidence="1">Membrane</location>
        <topology evidence="1">Single-pass membrane protein</topology>
    </subcellularLocation>
</comment>
<evidence type="ECO:0000256" key="6">
    <source>
        <dbReference type="ARBA" id="ARBA00022670"/>
    </source>
</evidence>
<evidence type="ECO:0000256" key="2">
    <source>
        <dbReference type="ARBA" id="ARBA00004236"/>
    </source>
</evidence>
<dbReference type="Gene3D" id="3.40.710.10">
    <property type="entry name" value="DD-peptidase/beta-lactamase superfamily"/>
    <property type="match status" value="1"/>
</dbReference>
<dbReference type="PANTHER" id="PTHR30627">
    <property type="entry name" value="PEPTIDOGLYCAN D,D-TRANSPEPTIDASE"/>
    <property type="match status" value="1"/>
</dbReference>
<dbReference type="EMBL" id="ACJM01000004">
    <property type="protein sequence ID" value="EEG78143.1"/>
    <property type="molecule type" value="Genomic_DNA"/>
</dbReference>
<keyword evidence="12" id="KW-0472">Membrane</keyword>
<dbReference type="GO" id="GO:0071972">
    <property type="term" value="F:peptidoglycan L,D-transpeptidase activity"/>
    <property type="evidence" value="ECO:0007669"/>
    <property type="project" value="TreeGrafter"/>
</dbReference>
<evidence type="ECO:0000256" key="4">
    <source>
        <dbReference type="ARBA" id="ARBA00022475"/>
    </source>
</evidence>
<evidence type="ECO:0000256" key="3">
    <source>
        <dbReference type="ARBA" id="ARBA00007171"/>
    </source>
</evidence>